<sequence>MCASAHISQEPRCPSGNVSAWGAVGHQVRNPIPLKICLYVGLVNLNLTSWVKHSPAGAVRKFGEGVPAQVSFSSSDRG</sequence>
<reference evidence="1 2" key="1">
    <citation type="journal article" date="2019" name="Sci. Rep.">
        <title>Orb-weaving spider Araneus ventricosus genome elucidates the spidroin gene catalogue.</title>
        <authorList>
            <person name="Kono N."/>
            <person name="Nakamura H."/>
            <person name="Ohtoshi R."/>
            <person name="Moran D.A.P."/>
            <person name="Shinohara A."/>
            <person name="Yoshida Y."/>
            <person name="Fujiwara M."/>
            <person name="Mori M."/>
            <person name="Tomita M."/>
            <person name="Arakawa K."/>
        </authorList>
    </citation>
    <scope>NUCLEOTIDE SEQUENCE [LARGE SCALE GENOMIC DNA]</scope>
</reference>
<evidence type="ECO:0000313" key="2">
    <source>
        <dbReference type="Proteomes" id="UP000499080"/>
    </source>
</evidence>
<proteinExistence type="predicted"/>
<protein>
    <submittedName>
        <fullName evidence="1">Uncharacterized protein</fullName>
    </submittedName>
</protein>
<name>A0A4Y2A4I2_ARAVE</name>
<gene>
    <name evidence="1" type="ORF">AVEN_235272_1</name>
</gene>
<organism evidence="1 2">
    <name type="scientific">Araneus ventricosus</name>
    <name type="common">Orbweaver spider</name>
    <name type="synonym">Epeira ventricosa</name>
    <dbReference type="NCBI Taxonomy" id="182803"/>
    <lineage>
        <taxon>Eukaryota</taxon>
        <taxon>Metazoa</taxon>
        <taxon>Ecdysozoa</taxon>
        <taxon>Arthropoda</taxon>
        <taxon>Chelicerata</taxon>
        <taxon>Arachnida</taxon>
        <taxon>Araneae</taxon>
        <taxon>Araneomorphae</taxon>
        <taxon>Entelegynae</taxon>
        <taxon>Araneoidea</taxon>
        <taxon>Araneidae</taxon>
        <taxon>Araneus</taxon>
    </lineage>
</organism>
<dbReference type="EMBL" id="BGPR01000005">
    <property type="protein sequence ID" value="GBL74275.1"/>
    <property type="molecule type" value="Genomic_DNA"/>
</dbReference>
<comment type="caution">
    <text evidence="1">The sequence shown here is derived from an EMBL/GenBank/DDBJ whole genome shotgun (WGS) entry which is preliminary data.</text>
</comment>
<accession>A0A4Y2A4I2</accession>
<keyword evidence="2" id="KW-1185">Reference proteome</keyword>
<evidence type="ECO:0000313" key="1">
    <source>
        <dbReference type="EMBL" id="GBL74275.1"/>
    </source>
</evidence>
<dbReference type="Proteomes" id="UP000499080">
    <property type="component" value="Unassembled WGS sequence"/>
</dbReference>
<dbReference type="AlphaFoldDB" id="A0A4Y2A4I2"/>